<dbReference type="PROSITE" id="PS50850">
    <property type="entry name" value="MFS"/>
    <property type="match status" value="1"/>
</dbReference>
<evidence type="ECO:0000259" key="7">
    <source>
        <dbReference type="PROSITE" id="PS50850"/>
    </source>
</evidence>
<comment type="similarity">
    <text evidence="2">Belongs to the major facilitator superfamily. Sugar transporter (TC 2.A.1.1) family.</text>
</comment>
<evidence type="ECO:0000256" key="6">
    <source>
        <dbReference type="SAM" id="Phobius"/>
    </source>
</evidence>
<evidence type="ECO:0000256" key="5">
    <source>
        <dbReference type="ARBA" id="ARBA00023136"/>
    </source>
</evidence>
<keyword evidence="3 6" id="KW-0812">Transmembrane</keyword>
<reference evidence="8" key="1">
    <citation type="submission" date="2020-01" db="EMBL/GenBank/DDBJ databases">
        <authorList>
            <person name="Feng Z.H.Z."/>
        </authorList>
    </citation>
    <scope>NUCLEOTIDE SEQUENCE</scope>
    <source>
        <strain evidence="8">CBS107.38</strain>
    </source>
</reference>
<keyword evidence="5 6" id="KW-0472">Membrane</keyword>
<feature type="transmembrane region" description="Helical" evidence="6">
    <location>
        <begin position="77"/>
        <end position="99"/>
    </location>
</feature>
<dbReference type="SUPFAM" id="SSF103473">
    <property type="entry name" value="MFS general substrate transporter"/>
    <property type="match status" value="1"/>
</dbReference>
<dbReference type="GeneID" id="62203162"/>
<feature type="transmembrane region" description="Helical" evidence="6">
    <location>
        <begin position="31"/>
        <end position="57"/>
    </location>
</feature>
<dbReference type="GO" id="GO:0005351">
    <property type="term" value="F:carbohydrate:proton symporter activity"/>
    <property type="evidence" value="ECO:0007669"/>
    <property type="project" value="TreeGrafter"/>
</dbReference>
<dbReference type="Gene3D" id="1.20.1250.20">
    <property type="entry name" value="MFS general substrate transporter like domains"/>
    <property type="match status" value="2"/>
</dbReference>
<feature type="domain" description="Major facilitator superfamily (MFS) profile" evidence="7">
    <location>
        <begin position="29"/>
        <end position="288"/>
    </location>
</feature>
<dbReference type="AlphaFoldDB" id="A0A8H7B430"/>
<comment type="caution">
    <text evidence="8">The sequence shown here is derived from an EMBL/GenBank/DDBJ whole genome shotgun (WGS) entry which is preliminary data.</text>
</comment>
<dbReference type="PANTHER" id="PTHR48022">
    <property type="entry name" value="PLASTIDIC GLUCOSE TRANSPORTER 4"/>
    <property type="match status" value="1"/>
</dbReference>
<evidence type="ECO:0000313" key="9">
    <source>
        <dbReference type="Proteomes" id="UP000596902"/>
    </source>
</evidence>
<dbReference type="InterPro" id="IPR036259">
    <property type="entry name" value="MFS_trans_sf"/>
</dbReference>
<comment type="subcellular location">
    <subcellularLocation>
        <location evidence="1">Membrane</location>
        <topology evidence="1">Multi-pass membrane protein</topology>
    </subcellularLocation>
</comment>
<dbReference type="PANTHER" id="PTHR48022:SF2">
    <property type="entry name" value="PLASTIDIC GLUCOSE TRANSPORTER 4"/>
    <property type="match status" value="1"/>
</dbReference>
<organism evidence="8 9">
    <name type="scientific">Alternaria burnsii</name>
    <dbReference type="NCBI Taxonomy" id="1187904"/>
    <lineage>
        <taxon>Eukaryota</taxon>
        <taxon>Fungi</taxon>
        <taxon>Dikarya</taxon>
        <taxon>Ascomycota</taxon>
        <taxon>Pezizomycotina</taxon>
        <taxon>Dothideomycetes</taxon>
        <taxon>Pleosporomycetidae</taxon>
        <taxon>Pleosporales</taxon>
        <taxon>Pleosporineae</taxon>
        <taxon>Pleosporaceae</taxon>
        <taxon>Alternaria</taxon>
        <taxon>Alternaria sect. Alternaria</taxon>
    </lineage>
</organism>
<gene>
    <name evidence="8" type="ORF">GT037_004937</name>
</gene>
<dbReference type="GO" id="GO:0016020">
    <property type="term" value="C:membrane"/>
    <property type="evidence" value="ECO:0007669"/>
    <property type="project" value="UniProtKB-SubCell"/>
</dbReference>
<sequence length="288" mass="30804">MPKFMSLTIEPTIRAQVLVIFGNRSEYQHGLFVFLLPVNFGFGLALIGNTMASPAFLDRFGQETATGAIGISARDQQVLNAATIIGIFVAAFAAGFIADKIGRRKVVLVGCLLCIVGMFVQGFANSIMMVFEAKLISTLGYGLGHALCPVCVAEIVPDNLREICLTLVSTMIVKAIAALRKLNGPNYDAAAAVAVLEAAVQREPTLQSESASYLECLKGVNLRRTLIVCLVYIAQQFVGANFAQGYLPCYFIQAGVKNPVGIAQISYTIQLVDNIVPCSSSIVSVADR</sequence>
<dbReference type="InterPro" id="IPR020846">
    <property type="entry name" value="MFS_dom"/>
</dbReference>
<evidence type="ECO:0000256" key="4">
    <source>
        <dbReference type="ARBA" id="ARBA00022989"/>
    </source>
</evidence>
<dbReference type="InterPro" id="IPR005828">
    <property type="entry name" value="MFS_sugar_transport-like"/>
</dbReference>
<dbReference type="Proteomes" id="UP000596902">
    <property type="component" value="Unassembled WGS sequence"/>
</dbReference>
<evidence type="ECO:0000256" key="1">
    <source>
        <dbReference type="ARBA" id="ARBA00004141"/>
    </source>
</evidence>
<name>A0A8H7B430_9PLEO</name>
<dbReference type="EMBL" id="JAAABM010000006">
    <property type="protein sequence ID" value="KAF7676725.1"/>
    <property type="molecule type" value="Genomic_DNA"/>
</dbReference>
<dbReference type="InterPro" id="IPR050360">
    <property type="entry name" value="MFS_Sugar_Transporters"/>
</dbReference>
<evidence type="ECO:0000256" key="2">
    <source>
        <dbReference type="ARBA" id="ARBA00010992"/>
    </source>
</evidence>
<dbReference type="InterPro" id="IPR005829">
    <property type="entry name" value="Sugar_transporter_CS"/>
</dbReference>
<proteinExistence type="inferred from homology"/>
<protein>
    <recommendedName>
        <fullName evidence="7">Major facilitator superfamily (MFS) profile domain-containing protein</fullName>
    </recommendedName>
</protein>
<accession>A0A8H7B430</accession>
<evidence type="ECO:0000256" key="3">
    <source>
        <dbReference type="ARBA" id="ARBA00022692"/>
    </source>
</evidence>
<feature type="transmembrane region" description="Helical" evidence="6">
    <location>
        <begin position="106"/>
        <end position="131"/>
    </location>
</feature>
<keyword evidence="4 6" id="KW-1133">Transmembrane helix</keyword>
<evidence type="ECO:0000313" key="8">
    <source>
        <dbReference type="EMBL" id="KAF7676725.1"/>
    </source>
</evidence>
<dbReference type="PROSITE" id="PS00216">
    <property type="entry name" value="SUGAR_TRANSPORT_1"/>
    <property type="match status" value="1"/>
</dbReference>
<reference evidence="8" key="2">
    <citation type="submission" date="2020-08" db="EMBL/GenBank/DDBJ databases">
        <title>Draft Genome Sequence of Cumin Blight Pathogen Alternaria burnsii.</title>
        <authorList>
            <person name="Feng Z."/>
        </authorList>
    </citation>
    <scope>NUCLEOTIDE SEQUENCE</scope>
    <source>
        <strain evidence="8">CBS107.38</strain>
    </source>
</reference>
<dbReference type="Pfam" id="PF00083">
    <property type="entry name" value="Sugar_tr"/>
    <property type="match status" value="2"/>
</dbReference>
<dbReference type="RefSeq" id="XP_038786934.1">
    <property type="nucleotide sequence ID" value="XM_038929984.1"/>
</dbReference>
<keyword evidence="9" id="KW-1185">Reference proteome</keyword>